<gene>
    <name evidence="2" type="ORF">MOTC310_14035</name>
</gene>
<feature type="compositionally biased region" description="Basic and acidic residues" evidence="1">
    <location>
        <begin position="14"/>
        <end position="32"/>
    </location>
</feature>
<organism evidence="2 3">
    <name type="scientific">Methylobacterium oryzae</name>
    <dbReference type="NCBI Taxonomy" id="334852"/>
    <lineage>
        <taxon>Bacteria</taxon>
        <taxon>Pseudomonadati</taxon>
        <taxon>Pseudomonadota</taxon>
        <taxon>Alphaproteobacteria</taxon>
        <taxon>Hyphomicrobiales</taxon>
        <taxon>Methylobacteriaceae</taxon>
        <taxon>Methylobacterium</taxon>
    </lineage>
</organism>
<accession>A0ABU7TP49</accession>
<dbReference type="EMBL" id="MLCA01000006">
    <property type="protein sequence ID" value="MEE7491520.1"/>
    <property type="molecule type" value="Genomic_DNA"/>
</dbReference>
<comment type="caution">
    <text evidence="2">The sequence shown here is derived from an EMBL/GenBank/DDBJ whole genome shotgun (WGS) entry which is preliminary data.</text>
</comment>
<feature type="region of interest" description="Disordered" evidence="1">
    <location>
        <begin position="1"/>
        <end position="60"/>
    </location>
</feature>
<name>A0ABU7TP49_9HYPH</name>
<evidence type="ECO:0000313" key="2">
    <source>
        <dbReference type="EMBL" id="MEE7491520.1"/>
    </source>
</evidence>
<evidence type="ECO:0000313" key="3">
    <source>
        <dbReference type="Proteomes" id="UP001355206"/>
    </source>
</evidence>
<proteinExistence type="predicted"/>
<protein>
    <submittedName>
        <fullName evidence="2">Uncharacterized protein</fullName>
    </submittedName>
</protein>
<keyword evidence="3" id="KW-1185">Reference proteome</keyword>
<sequence length="60" mass="6926">MRQDGMVDQLNEQGRPEEAERLMQAGREREQRALAVRELAPQQETMSTDALRRGKKAWTA</sequence>
<evidence type="ECO:0000256" key="1">
    <source>
        <dbReference type="SAM" id="MobiDB-lite"/>
    </source>
</evidence>
<reference evidence="2 3" key="1">
    <citation type="journal article" date="2012" name="Genet. Mol. Biol.">
        <title>Analysis of 16S rRNA and mxaF genes revealing insights into Methylobacterium niche-specific plant association.</title>
        <authorList>
            <person name="Dourado M.N."/>
            <person name="Andreote F.D."/>
            <person name="Dini-Andreote F."/>
            <person name="Conti R."/>
            <person name="Araujo J.M."/>
            <person name="Araujo W.L."/>
        </authorList>
    </citation>
    <scope>NUCLEOTIDE SEQUENCE [LARGE SCALE GENOMIC DNA]</scope>
    <source>
        <strain evidence="2 3">TC3-10</strain>
    </source>
</reference>
<dbReference type="RefSeq" id="WP_331302198.1">
    <property type="nucleotide sequence ID" value="NZ_MLCA01000006.1"/>
</dbReference>
<dbReference type="Proteomes" id="UP001355206">
    <property type="component" value="Unassembled WGS sequence"/>
</dbReference>